<dbReference type="GO" id="GO:0046872">
    <property type="term" value="F:metal ion binding"/>
    <property type="evidence" value="ECO:0007669"/>
    <property type="project" value="UniProtKB-KW"/>
</dbReference>
<dbReference type="EMBL" id="SPVG01000083">
    <property type="protein sequence ID" value="TFW26029.1"/>
    <property type="molecule type" value="Genomic_DNA"/>
</dbReference>
<name>A0A4Y9SN15_9BURK</name>
<evidence type="ECO:0000259" key="8">
    <source>
        <dbReference type="Pfam" id="PF01850"/>
    </source>
</evidence>
<dbReference type="Pfam" id="PF01850">
    <property type="entry name" value="PIN"/>
    <property type="match status" value="1"/>
</dbReference>
<evidence type="ECO:0000256" key="3">
    <source>
        <dbReference type="ARBA" id="ARBA00022722"/>
    </source>
</evidence>
<proteinExistence type="inferred from homology"/>
<keyword evidence="5" id="KW-0378">Hydrolase</keyword>
<dbReference type="GO" id="GO:0016787">
    <property type="term" value="F:hydrolase activity"/>
    <property type="evidence" value="ECO:0007669"/>
    <property type="project" value="UniProtKB-KW"/>
</dbReference>
<dbReference type="OrthoDB" id="9804823at2"/>
<dbReference type="InterPro" id="IPR029060">
    <property type="entry name" value="PIN-like_dom_sf"/>
</dbReference>
<comment type="caution">
    <text evidence="9">The sequence shown here is derived from an EMBL/GenBank/DDBJ whole genome shotgun (WGS) entry which is preliminary data.</text>
</comment>
<comment type="cofactor">
    <cofactor evidence="1">
        <name>Mg(2+)</name>
        <dbReference type="ChEBI" id="CHEBI:18420"/>
    </cofactor>
</comment>
<dbReference type="Proteomes" id="UP000297729">
    <property type="component" value="Unassembled WGS sequence"/>
</dbReference>
<keyword evidence="6" id="KW-0460">Magnesium</keyword>
<dbReference type="SUPFAM" id="SSF88723">
    <property type="entry name" value="PIN domain-like"/>
    <property type="match status" value="1"/>
</dbReference>
<protein>
    <submittedName>
        <fullName evidence="9">Type II toxin-antitoxin system VapC family toxin</fullName>
    </submittedName>
</protein>
<feature type="domain" description="PIN" evidence="8">
    <location>
        <begin position="3"/>
        <end position="122"/>
    </location>
</feature>
<dbReference type="PANTHER" id="PTHR33653:SF1">
    <property type="entry name" value="RIBONUCLEASE VAPC2"/>
    <property type="match status" value="1"/>
</dbReference>
<comment type="similarity">
    <text evidence="7">Belongs to the PINc/VapC protein family.</text>
</comment>
<dbReference type="InterPro" id="IPR050556">
    <property type="entry name" value="Type_II_TA_system_RNase"/>
</dbReference>
<dbReference type="AlphaFoldDB" id="A0A4Y9SN15"/>
<evidence type="ECO:0000256" key="5">
    <source>
        <dbReference type="ARBA" id="ARBA00022801"/>
    </source>
</evidence>
<dbReference type="PANTHER" id="PTHR33653">
    <property type="entry name" value="RIBONUCLEASE VAPC2"/>
    <property type="match status" value="1"/>
</dbReference>
<dbReference type="Gene3D" id="3.40.50.1010">
    <property type="entry name" value="5'-nuclease"/>
    <property type="match status" value="1"/>
</dbReference>
<dbReference type="CDD" id="cd18746">
    <property type="entry name" value="PIN_VapC4-5_FitB-like"/>
    <property type="match status" value="1"/>
</dbReference>
<evidence type="ECO:0000256" key="7">
    <source>
        <dbReference type="ARBA" id="ARBA00038093"/>
    </source>
</evidence>
<accession>A0A4Y9SN15</accession>
<dbReference type="GO" id="GO:0004518">
    <property type="term" value="F:nuclease activity"/>
    <property type="evidence" value="ECO:0007669"/>
    <property type="project" value="UniProtKB-KW"/>
</dbReference>
<organism evidence="9 10">
    <name type="scientific">Duganella callida</name>
    <dbReference type="NCBI Taxonomy" id="2561932"/>
    <lineage>
        <taxon>Bacteria</taxon>
        <taxon>Pseudomonadati</taxon>
        <taxon>Pseudomonadota</taxon>
        <taxon>Betaproteobacteria</taxon>
        <taxon>Burkholderiales</taxon>
        <taxon>Oxalobacteraceae</taxon>
        <taxon>Telluria group</taxon>
        <taxon>Duganella</taxon>
    </lineage>
</organism>
<keyword evidence="4" id="KW-0479">Metal-binding</keyword>
<evidence type="ECO:0000313" key="10">
    <source>
        <dbReference type="Proteomes" id="UP000297729"/>
    </source>
</evidence>
<keyword evidence="3" id="KW-0540">Nuclease</keyword>
<sequence>MFLLDTNVVSELRKAPSGRADRSVVRWSLTIDETDLFLSSITIHELEIGILLLSRKDVRGGHSLRSWMQHDILTTYAGRILPVDTTIAQRSAALHICRTRPWADALIAATALVHGLTIVTRNVADFQSTGARLLNPWL</sequence>
<reference evidence="9 10" key="1">
    <citation type="submission" date="2019-03" db="EMBL/GenBank/DDBJ databases">
        <title>Draft Genome Sequence of Duganella callidus sp. nov., a Novel Duganella Species Isolated from Cultivated Soil.</title>
        <authorList>
            <person name="Raths R."/>
            <person name="Peta V."/>
            <person name="Bucking H."/>
        </authorList>
    </citation>
    <scope>NUCLEOTIDE SEQUENCE [LARGE SCALE GENOMIC DNA]</scope>
    <source>
        <strain evidence="9 10">DN04</strain>
    </source>
</reference>
<evidence type="ECO:0000256" key="2">
    <source>
        <dbReference type="ARBA" id="ARBA00022649"/>
    </source>
</evidence>
<keyword evidence="10" id="KW-1185">Reference proteome</keyword>
<evidence type="ECO:0000256" key="4">
    <source>
        <dbReference type="ARBA" id="ARBA00022723"/>
    </source>
</evidence>
<dbReference type="InterPro" id="IPR002716">
    <property type="entry name" value="PIN_dom"/>
</dbReference>
<evidence type="ECO:0000313" key="9">
    <source>
        <dbReference type="EMBL" id="TFW26029.1"/>
    </source>
</evidence>
<evidence type="ECO:0000256" key="6">
    <source>
        <dbReference type="ARBA" id="ARBA00022842"/>
    </source>
</evidence>
<evidence type="ECO:0000256" key="1">
    <source>
        <dbReference type="ARBA" id="ARBA00001946"/>
    </source>
</evidence>
<gene>
    <name evidence="9" type="ORF">E4L98_08750</name>
</gene>
<keyword evidence="2" id="KW-1277">Toxin-antitoxin system</keyword>